<comment type="catalytic activity">
    <reaction evidence="1">
        <text>ATP + protein L-histidine = ADP + protein N-phospho-L-histidine.</text>
        <dbReference type="EC" id="2.7.13.3"/>
    </reaction>
</comment>
<evidence type="ECO:0000256" key="2">
    <source>
        <dbReference type="ARBA" id="ARBA00012438"/>
    </source>
</evidence>
<evidence type="ECO:0000256" key="3">
    <source>
        <dbReference type="ARBA" id="ARBA00022553"/>
    </source>
</evidence>
<dbReference type="InterPro" id="IPR003661">
    <property type="entry name" value="HisK_dim/P_dom"/>
</dbReference>
<dbReference type="InterPro" id="IPR004358">
    <property type="entry name" value="Sig_transdc_His_kin-like_C"/>
</dbReference>
<dbReference type="EC" id="2.7.13.3" evidence="2"/>
<dbReference type="Gene3D" id="1.10.287.130">
    <property type="match status" value="1"/>
</dbReference>
<dbReference type="Pfam" id="PF02518">
    <property type="entry name" value="HATPase_c"/>
    <property type="match status" value="1"/>
</dbReference>
<dbReference type="GO" id="GO:0009927">
    <property type="term" value="F:histidine phosphotransfer kinase activity"/>
    <property type="evidence" value="ECO:0007669"/>
    <property type="project" value="TreeGrafter"/>
</dbReference>
<protein>
    <recommendedName>
        <fullName evidence="2">histidine kinase</fullName>
        <ecNumber evidence="2">2.7.13.3</ecNumber>
    </recommendedName>
</protein>
<dbReference type="RefSeq" id="WP_120518884.1">
    <property type="nucleotide sequence ID" value="NZ_QXZY01000015.1"/>
</dbReference>
<keyword evidence="8" id="KW-1185">Reference proteome</keyword>
<dbReference type="OrthoDB" id="9796457at2"/>
<feature type="domain" description="Histidine kinase" evidence="6">
    <location>
        <begin position="21"/>
        <end position="243"/>
    </location>
</feature>
<dbReference type="Proteomes" id="UP000279089">
    <property type="component" value="Unassembled WGS sequence"/>
</dbReference>
<dbReference type="SMART" id="SM00388">
    <property type="entry name" value="HisKA"/>
    <property type="match status" value="1"/>
</dbReference>
<dbReference type="FunFam" id="3.30.565.10:FF:000006">
    <property type="entry name" value="Sensor histidine kinase WalK"/>
    <property type="match status" value="1"/>
</dbReference>
<dbReference type="GO" id="GO:0005886">
    <property type="term" value="C:plasma membrane"/>
    <property type="evidence" value="ECO:0007669"/>
    <property type="project" value="TreeGrafter"/>
</dbReference>
<comment type="caution">
    <text evidence="7">The sequence shown here is derived from an EMBL/GenBank/DDBJ whole genome shotgun (WGS) entry which is preliminary data.</text>
</comment>
<dbReference type="EMBL" id="RMBX01000015">
    <property type="protein sequence ID" value="RPD38388.1"/>
    <property type="molecule type" value="Genomic_DNA"/>
</dbReference>
<dbReference type="CDD" id="cd00082">
    <property type="entry name" value="HisKA"/>
    <property type="match status" value="1"/>
</dbReference>
<keyword evidence="4" id="KW-0808">Transferase</keyword>
<dbReference type="InterPro" id="IPR003594">
    <property type="entry name" value="HATPase_dom"/>
</dbReference>
<evidence type="ECO:0000256" key="4">
    <source>
        <dbReference type="ARBA" id="ARBA00022679"/>
    </source>
</evidence>
<dbReference type="InterPro" id="IPR036890">
    <property type="entry name" value="HATPase_C_sf"/>
</dbReference>
<dbReference type="SUPFAM" id="SSF47384">
    <property type="entry name" value="Homodimeric domain of signal transducing histidine kinase"/>
    <property type="match status" value="1"/>
</dbReference>
<dbReference type="Pfam" id="PF00512">
    <property type="entry name" value="HisKA"/>
    <property type="match status" value="1"/>
</dbReference>
<dbReference type="Gene3D" id="3.30.565.10">
    <property type="entry name" value="Histidine kinase-like ATPase, C-terminal domain"/>
    <property type="match status" value="1"/>
</dbReference>
<proteinExistence type="predicted"/>
<dbReference type="PROSITE" id="PS50109">
    <property type="entry name" value="HIS_KIN"/>
    <property type="match status" value="1"/>
</dbReference>
<dbReference type="PANTHER" id="PTHR43047">
    <property type="entry name" value="TWO-COMPONENT HISTIDINE PROTEIN KINASE"/>
    <property type="match status" value="1"/>
</dbReference>
<dbReference type="InterPro" id="IPR005467">
    <property type="entry name" value="His_kinase_dom"/>
</dbReference>
<evidence type="ECO:0000256" key="1">
    <source>
        <dbReference type="ARBA" id="ARBA00000085"/>
    </source>
</evidence>
<dbReference type="PRINTS" id="PR00344">
    <property type="entry name" value="BCTRLSENSOR"/>
</dbReference>
<dbReference type="AlphaFoldDB" id="A0A3N4M5N8"/>
<name>A0A3N4M5N8_9BACT</name>
<gene>
    <name evidence="7" type="ORF">EG028_24245</name>
</gene>
<dbReference type="GO" id="GO:0000155">
    <property type="term" value="F:phosphorelay sensor kinase activity"/>
    <property type="evidence" value="ECO:0007669"/>
    <property type="project" value="InterPro"/>
</dbReference>
<dbReference type="SMART" id="SM00387">
    <property type="entry name" value="HATPase_c"/>
    <property type="match status" value="1"/>
</dbReference>
<keyword evidence="5 7" id="KW-0418">Kinase</keyword>
<evidence type="ECO:0000259" key="6">
    <source>
        <dbReference type="PROSITE" id="PS50109"/>
    </source>
</evidence>
<dbReference type="InterPro" id="IPR036097">
    <property type="entry name" value="HisK_dim/P_sf"/>
</dbReference>
<organism evidence="7 8">
    <name type="scientific">Chitinophaga barathri</name>
    <dbReference type="NCBI Taxonomy" id="1647451"/>
    <lineage>
        <taxon>Bacteria</taxon>
        <taxon>Pseudomonadati</taxon>
        <taxon>Bacteroidota</taxon>
        <taxon>Chitinophagia</taxon>
        <taxon>Chitinophagales</taxon>
        <taxon>Chitinophagaceae</taxon>
        <taxon>Chitinophaga</taxon>
    </lineage>
</organism>
<evidence type="ECO:0000313" key="8">
    <source>
        <dbReference type="Proteomes" id="UP000279089"/>
    </source>
</evidence>
<keyword evidence="3" id="KW-0597">Phosphoprotein</keyword>
<sequence>MSAREMEAPDASEVMKSIFRTTLHEIGTPINGIVSASRLLEQELGKGNHEFIQELIQMIGTSANYLQEIFERVRLAAQQENLHRFQLDEIVFDFSKLLDGILRSMAALFMEKQISVVKRMSDDFPHTVFSDRTYLTQIVYNLLTNALKYSPKSTRVTITCFLRDGEKMCMEIADQGIGIPARELPYIFKEYHQIVAGAPSKFGGMGLGLSIVKNLTEVMGGSIEVMSEVGVGSVFTIVLPLKK</sequence>
<reference evidence="8" key="1">
    <citation type="submission" date="2018-11" db="EMBL/GenBank/DDBJ databases">
        <title>Chitinophaga lutea sp.nov., isolate from arsenic contaminated soil.</title>
        <authorList>
            <person name="Zong Y."/>
        </authorList>
    </citation>
    <scope>NUCLEOTIDE SEQUENCE [LARGE SCALE GENOMIC DNA]</scope>
    <source>
        <strain evidence="8">YLT18</strain>
    </source>
</reference>
<evidence type="ECO:0000256" key="5">
    <source>
        <dbReference type="ARBA" id="ARBA00022777"/>
    </source>
</evidence>
<accession>A0A3N4M5N8</accession>
<dbReference type="PANTHER" id="PTHR43047:SF72">
    <property type="entry name" value="OSMOSENSING HISTIDINE PROTEIN KINASE SLN1"/>
    <property type="match status" value="1"/>
</dbReference>
<dbReference type="SUPFAM" id="SSF55874">
    <property type="entry name" value="ATPase domain of HSP90 chaperone/DNA topoisomerase II/histidine kinase"/>
    <property type="match status" value="1"/>
</dbReference>
<evidence type="ECO:0000313" key="7">
    <source>
        <dbReference type="EMBL" id="RPD38388.1"/>
    </source>
</evidence>